<name>A0A0D2JEA4_9EURO</name>
<dbReference type="EMBL" id="KN847476">
    <property type="protein sequence ID" value="KIX07495.1"/>
    <property type="molecule type" value="Genomic_DNA"/>
</dbReference>
<keyword evidence="3" id="KW-1185">Reference proteome</keyword>
<protein>
    <submittedName>
        <fullName evidence="2">Rhinocladiella mackenziei CBS 650.93 unplaced genomic scaffold supercont1.2, whole genome shotgun sequence</fullName>
    </submittedName>
</protein>
<comment type="similarity">
    <text evidence="1">Belongs to the Cyclase 1 superfamily.</text>
</comment>
<dbReference type="GO" id="GO:0004061">
    <property type="term" value="F:arylformamidase activity"/>
    <property type="evidence" value="ECO:0007669"/>
    <property type="project" value="InterPro"/>
</dbReference>
<organism evidence="2 3">
    <name type="scientific">Rhinocladiella mackenziei CBS 650.93</name>
    <dbReference type="NCBI Taxonomy" id="1442369"/>
    <lineage>
        <taxon>Eukaryota</taxon>
        <taxon>Fungi</taxon>
        <taxon>Dikarya</taxon>
        <taxon>Ascomycota</taxon>
        <taxon>Pezizomycotina</taxon>
        <taxon>Eurotiomycetes</taxon>
        <taxon>Chaetothyriomycetidae</taxon>
        <taxon>Chaetothyriales</taxon>
        <taxon>Herpotrichiellaceae</taxon>
        <taxon>Rhinocladiella</taxon>
    </lineage>
</organism>
<reference evidence="2 3" key="1">
    <citation type="submission" date="2015-01" db="EMBL/GenBank/DDBJ databases">
        <title>The Genome Sequence of Rhinocladiella mackenzie CBS 650.93.</title>
        <authorList>
            <consortium name="The Broad Institute Genomics Platform"/>
            <person name="Cuomo C."/>
            <person name="de Hoog S."/>
            <person name="Gorbushina A."/>
            <person name="Stielow B."/>
            <person name="Teixiera M."/>
            <person name="Abouelleil A."/>
            <person name="Chapman S.B."/>
            <person name="Priest M."/>
            <person name="Young S.K."/>
            <person name="Wortman J."/>
            <person name="Nusbaum C."/>
            <person name="Birren B."/>
        </authorList>
    </citation>
    <scope>NUCLEOTIDE SEQUENCE [LARGE SCALE GENOMIC DNA]</scope>
    <source>
        <strain evidence="2 3">CBS 650.93</strain>
    </source>
</reference>
<dbReference type="GeneID" id="25290219"/>
<accession>A0A0D2JEA4</accession>
<proteinExistence type="inferred from homology"/>
<dbReference type="Pfam" id="PF04199">
    <property type="entry name" value="Cyclase"/>
    <property type="match status" value="1"/>
</dbReference>
<dbReference type="SUPFAM" id="SSF102198">
    <property type="entry name" value="Putative cyclase"/>
    <property type="match status" value="1"/>
</dbReference>
<dbReference type="AlphaFoldDB" id="A0A0D2JEA4"/>
<dbReference type="InterPro" id="IPR007325">
    <property type="entry name" value="KFase/CYL"/>
</dbReference>
<dbReference type="InterPro" id="IPR037175">
    <property type="entry name" value="KFase_sf"/>
</dbReference>
<dbReference type="Proteomes" id="UP000053617">
    <property type="component" value="Unassembled WGS sequence"/>
</dbReference>
<dbReference type="PANTHER" id="PTHR34861">
    <property type="match status" value="1"/>
</dbReference>
<dbReference type="HOGENOM" id="CLU_030671_1_0_1"/>
<gene>
    <name evidence="2" type="ORF">Z518_02148</name>
</gene>
<dbReference type="Gene3D" id="3.50.30.50">
    <property type="entry name" value="Putative cyclase"/>
    <property type="match status" value="1"/>
</dbReference>
<dbReference type="PANTHER" id="PTHR34861:SF11">
    <property type="entry name" value="CYCLASE"/>
    <property type="match status" value="1"/>
</dbReference>
<dbReference type="OrthoDB" id="5396at2759"/>
<dbReference type="GO" id="GO:0019441">
    <property type="term" value="P:L-tryptophan catabolic process to kynurenine"/>
    <property type="evidence" value="ECO:0007669"/>
    <property type="project" value="InterPro"/>
</dbReference>
<evidence type="ECO:0000313" key="2">
    <source>
        <dbReference type="EMBL" id="KIX07495.1"/>
    </source>
</evidence>
<dbReference type="STRING" id="1442369.A0A0D2JEA4"/>
<evidence type="ECO:0000313" key="3">
    <source>
        <dbReference type="Proteomes" id="UP000053617"/>
    </source>
</evidence>
<sequence>MGLYGADDELGTINRLTKDVVLAAAKSEIQTGERFSLNWPLDALGQNMIIGRKPFSMEQFNKAPRVVNDDIWHFNSQGSTQWDGLRHFAYQKEAKFYNGVALGDMFDDDGSIKSHRNGVDRWEKKGIVGRGILVDYDRWRRAHGVEYNVLPPTAVEEGPTPTPLEHLKAVLKWQGTDVRFGDILVLRTGFVAAYNAASEDERRAVSKSVKGSGVEQSEEALAWLWENFAAVAGDHVSFEKWPSVKPWYMHEVLLAGWGMPIGEPFDCEALAEHCAKVKRWSFFLTSEVCHVPGAVASPPNALAIF</sequence>
<evidence type="ECO:0000256" key="1">
    <source>
        <dbReference type="ARBA" id="ARBA00007865"/>
    </source>
</evidence>
<dbReference type="RefSeq" id="XP_013274631.1">
    <property type="nucleotide sequence ID" value="XM_013419177.1"/>
</dbReference>
<dbReference type="VEuPathDB" id="FungiDB:Z518_02148"/>